<comment type="caution">
    <text evidence="2">The sequence shown here is derived from an EMBL/GenBank/DDBJ whole genome shotgun (WGS) entry which is preliminary data.</text>
</comment>
<dbReference type="Pfam" id="PF13692">
    <property type="entry name" value="Glyco_trans_1_4"/>
    <property type="match status" value="1"/>
</dbReference>
<dbReference type="InterPro" id="IPR028098">
    <property type="entry name" value="Glyco_trans_4-like_N"/>
</dbReference>
<feature type="domain" description="Glycosyltransferase subfamily 4-like N-terminal" evidence="1">
    <location>
        <begin position="17"/>
        <end position="174"/>
    </location>
</feature>
<sequence>MESPIRVLHVVVNMNRGGAETLIMNLYRNMNRSKIQFDFLTCKEGVFDQEIKELGGIIHRIPYISESGHFQYIKNLNNFFKTNKNYNIIHSHMDKMSGFVLKAAKRAKIPVRIAHSHNTKSEGSFIARLYKNYAGSNIVQHATHYFACSTLAAKWLFNSKIQSTFFLKNGIEVEKFSYDKAIRKIVRYELDIEDSSTVIGHVGRFNHQKNHHFLIDVFFEVSKENREVYLVLAGDGPLRKEIEEKVQILGLDQRVIFVGVRSDIHCLLQAFDLFIFPSFHEGLPVTLIEAQGAGLPCIISTNITEEVDMELGLVKYLPLDDTNLWINEIGRLSNLSNNRLMSPEALTNQGYNIKNTAKYMNNLYQEIGSWNP</sequence>
<dbReference type="Proteomes" id="UP001597318">
    <property type="component" value="Unassembled WGS sequence"/>
</dbReference>
<dbReference type="PANTHER" id="PTHR45947">
    <property type="entry name" value="SULFOQUINOVOSYL TRANSFERASE SQD2"/>
    <property type="match status" value="1"/>
</dbReference>
<gene>
    <name evidence="2" type="ORF">ACFSKK_09980</name>
</gene>
<dbReference type="InterPro" id="IPR050194">
    <property type="entry name" value="Glycosyltransferase_grp1"/>
</dbReference>
<dbReference type="EMBL" id="JBHUIK010000002">
    <property type="protein sequence ID" value="MFD2214007.1"/>
    <property type="molecule type" value="Genomic_DNA"/>
</dbReference>
<dbReference type="RefSeq" id="WP_247344433.1">
    <property type="nucleotide sequence ID" value="NZ_CP095550.1"/>
</dbReference>
<protein>
    <submittedName>
        <fullName evidence="2">Glycosyltransferase family 1 protein</fullName>
    </submittedName>
</protein>
<keyword evidence="3" id="KW-1185">Reference proteome</keyword>
<name>A0ABW5BVB2_9BACI</name>
<dbReference type="Pfam" id="PF13439">
    <property type="entry name" value="Glyco_transf_4"/>
    <property type="match status" value="1"/>
</dbReference>
<dbReference type="PANTHER" id="PTHR45947:SF3">
    <property type="entry name" value="SULFOQUINOVOSYL TRANSFERASE SQD2"/>
    <property type="match status" value="1"/>
</dbReference>
<dbReference type="Gene3D" id="3.40.50.2000">
    <property type="entry name" value="Glycogen Phosphorylase B"/>
    <property type="match status" value="2"/>
</dbReference>
<accession>A0ABW5BVB2</accession>
<evidence type="ECO:0000313" key="3">
    <source>
        <dbReference type="Proteomes" id="UP001597318"/>
    </source>
</evidence>
<evidence type="ECO:0000313" key="2">
    <source>
        <dbReference type="EMBL" id="MFD2214007.1"/>
    </source>
</evidence>
<dbReference type="SUPFAM" id="SSF53756">
    <property type="entry name" value="UDP-Glycosyltransferase/glycogen phosphorylase"/>
    <property type="match status" value="1"/>
</dbReference>
<organism evidence="2 3">
    <name type="scientific">Metabacillus endolithicus</name>
    <dbReference type="NCBI Taxonomy" id="1535204"/>
    <lineage>
        <taxon>Bacteria</taxon>
        <taxon>Bacillati</taxon>
        <taxon>Bacillota</taxon>
        <taxon>Bacilli</taxon>
        <taxon>Bacillales</taxon>
        <taxon>Bacillaceae</taxon>
        <taxon>Metabacillus</taxon>
    </lineage>
</organism>
<proteinExistence type="predicted"/>
<evidence type="ECO:0000259" key="1">
    <source>
        <dbReference type="Pfam" id="PF13439"/>
    </source>
</evidence>
<dbReference type="CDD" id="cd03812">
    <property type="entry name" value="GT4_CapH-like"/>
    <property type="match status" value="1"/>
</dbReference>
<reference evidence="3" key="1">
    <citation type="journal article" date="2019" name="Int. J. Syst. Evol. Microbiol.">
        <title>The Global Catalogue of Microorganisms (GCM) 10K type strain sequencing project: providing services to taxonomists for standard genome sequencing and annotation.</title>
        <authorList>
            <consortium name="The Broad Institute Genomics Platform"/>
            <consortium name="The Broad Institute Genome Sequencing Center for Infectious Disease"/>
            <person name="Wu L."/>
            <person name="Ma J."/>
        </authorList>
    </citation>
    <scope>NUCLEOTIDE SEQUENCE [LARGE SCALE GENOMIC DNA]</scope>
    <source>
        <strain evidence="3">CGMCC 1.15474</strain>
    </source>
</reference>